<dbReference type="EMBL" id="UPTC01003391">
    <property type="protein sequence ID" value="VBB34353.1"/>
    <property type="molecule type" value="Genomic_DNA"/>
</dbReference>
<feature type="region of interest" description="Disordered" evidence="1">
    <location>
        <begin position="346"/>
        <end position="367"/>
    </location>
</feature>
<proteinExistence type="predicted"/>
<accession>A0A498SPS1</accession>
<dbReference type="Proteomes" id="UP000276991">
    <property type="component" value="Unassembled WGS sequence"/>
</dbReference>
<sequence length="782" mass="88665">MIEKNIAHTDRDAITVITPTDNMTELCLESIKKNQENTTENVTVCIHDVETYDNFNNHTIPFYITNEKQSVQQRNNSKLNLKCNQKVSDDKKDQSIPHNLASNYGEKDNQKSTENFLILPKRHTKLTSISSSDSTEATSPLTPSTPISISFQYPDLKKQEAAYDALISGNTEKVVSENLYENQEEAIIVNSMQAGTNNFEMKFTDYDDQMEIQQALKQLDDALDEQIFIETSQTLNPEKSNMMIFDEGSECTRSIDSKKSVKQLVEMLDSKQLQFNKCNMLPKLHPTLINQDCNFTPDSKSNTKTKKTSLYISDPETSSKPSLIGVNIFGLNNGKSIAEIIAEKRNHKNHSIHKPSPTSPKPFLKKPLPIPKLNNSNEDEQQKLLRQSSLTQTIHSSEQLIFDNRKENMIFTTDKKPKIQTKLQKISNSEMLSTIIKVDDSESSINFQSTLTNTANSFSVPSTIIDNAIGKDLNQQCLPKIQHIARNHIYENLNQNDNEKYLETSFDGPVAMTVISESKNGTTKNLAYICDNDNVISVRKDASHISHQQQQQQQEDSVTDKGKHFVDNIPTIISISSNDACNYAHNVKWRNDSMKRANFDVPLENERNSEPISPQQTCFKRNSYGSVSDKRIMQRSTSLYYTSSNNESSDIVMNYDSDNVRQHSSIINRSSSLSIPETARIPVRPVPAPRQNDCMKGMTITVDMPQIENTNFRKELKRPVPIPRQSKLKIALNDDLLKKGSFSVTKIQHGIVNCPESMITIAKTVKKVSEEESDRSEWMLRL</sequence>
<feature type="region of interest" description="Disordered" evidence="1">
    <location>
        <begin position="86"/>
        <end position="112"/>
    </location>
</feature>
<dbReference type="OrthoDB" id="5865062at2759"/>
<dbReference type="STRING" id="6277.A0A498SPS1"/>
<organism evidence="2 3">
    <name type="scientific">Acanthocheilonema viteae</name>
    <name type="common">Filarial nematode worm</name>
    <name type="synonym">Dipetalonema viteae</name>
    <dbReference type="NCBI Taxonomy" id="6277"/>
    <lineage>
        <taxon>Eukaryota</taxon>
        <taxon>Metazoa</taxon>
        <taxon>Ecdysozoa</taxon>
        <taxon>Nematoda</taxon>
        <taxon>Chromadorea</taxon>
        <taxon>Rhabditida</taxon>
        <taxon>Spirurina</taxon>
        <taxon>Spiruromorpha</taxon>
        <taxon>Filarioidea</taxon>
        <taxon>Onchocercidae</taxon>
        <taxon>Acanthocheilonema</taxon>
    </lineage>
</organism>
<gene>
    <name evidence="2" type="ORF">NAV_LOCUS9144</name>
</gene>
<feature type="region of interest" description="Disordered" evidence="1">
    <location>
        <begin position="541"/>
        <end position="561"/>
    </location>
</feature>
<keyword evidence="3" id="KW-1185">Reference proteome</keyword>
<reference evidence="2 3" key="1">
    <citation type="submission" date="2018-08" db="EMBL/GenBank/DDBJ databases">
        <authorList>
            <person name="Laetsch R D."/>
            <person name="Stevens L."/>
            <person name="Kumar S."/>
            <person name="Blaxter L. M."/>
        </authorList>
    </citation>
    <scope>NUCLEOTIDE SEQUENCE [LARGE SCALE GENOMIC DNA]</scope>
</reference>
<protein>
    <submittedName>
        <fullName evidence="2">Uncharacterized protein</fullName>
    </submittedName>
</protein>
<evidence type="ECO:0000256" key="1">
    <source>
        <dbReference type="SAM" id="MobiDB-lite"/>
    </source>
</evidence>
<name>A0A498SPS1_ACAVI</name>
<dbReference type="AlphaFoldDB" id="A0A498SPS1"/>
<evidence type="ECO:0000313" key="3">
    <source>
        <dbReference type="Proteomes" id="UP000276991"/>
    </source>
</evidence>
<evidence type="ECO:0000313" key="2">
    <source>
        <dbReference type="EMBL" id="VBB34353.1"/>
    </source>
</evidence>